<dbReference type="InterPro" id="IPR036928">
    <property type="entry name" value="AS_sf"/>
</dbReference>
<dbReference type="InterPro" id="IPR023631">
    <property type="entry name" value="Amidase_dom"/>
</dbReference>
<accession>A0ABS3KS81</accession>
<reference evidence="2 3" key="1">
    <citation type="submission" date="2020-09" db="EMBL/GenBank/DDBJ databases">
        <title>Roseomonas.</title>
        <authorList>
            <person name="Zhu W."/>
        </authorList>
    </citation>
    <scope>NUCLEOTIDE SEQUENCE [LARGE SCALE GENOMIC DNA]</scope>
    <source>
        <strain evidence="2 3">573</strain>
    </source>
</reference>
<feature type="domain" description="Amidase" evidence="1">
    <location>
        <begin position="24"/>
        <end position="441"/>
    </location>
</feature>
<gene>
    <name evidence="2" type="ORF">IAI61_10545</name>
</gene>
<organism evidence="2 3">
    <name type="scientific">Roseomonas haemaphysalidis</name>
    <dbReference type="NCBI Taxonomy" id="2768162"/>
    <lineage>
        <taxon>Bacteria</taxon>
        <taxon>Pseudomonadati</taxon>
        <taxon>Pseudomonadota</taxon>
        <taxon>Alphaproteobacteria</taxon>
        <taxon>Acetobacterales</taxon>
        <taxon>Roseomonadaceae</taxon>
        <taxon>Roseomonas</taxon>
    </lineage>
</organism>
<proteinExistence type="predicted"/>
<evidence type="ECO:0000259" key="1">
    <source>
        <dbReference type="Pfam" id="PF01425"/>
    </source>
</evidence>
<dbReference type="Gene3D" id="3.90.1300.10">
    <property type="entry name" value="Amidase signature (AS) domain"/>
    <property type="match status" value="1"/>
</dbReference>
<dbReference type="Proteomes" id="UP001518989">
    <property type="component" value="Unassembled WGS sequence"/>
</dbReference>
<dbReference type="EMBL" id="JACTNG010000004">
    <property type="protein sequence ID" value="MBO1079473.1"/>
    <property type="molecule type" value="Genomic_DNA"/>
</dbReference>
<dbReference type="PANTHER" id="PTHR11895:SF176">
    <property type="entry name" value="AMIDASE AMID-RELATED"/>
    <property type="match status" value="1"/>
</dbReference>
<sequence>MSLLALSVSQLGQGLRRGAFSAEEVTRAALGRIAALDGTLHAFVRVEEDAALAAARAADAELRGGHDRGPLHGIPYATKDIFDVAGLPTTCQSRLRLDHVAPADAAVTARLRAGGAVLLGKLATFEFALGGTSFDLPFPPARNPWNTDHIPGGSSSGSAAAVAAGLLRVATASCTSGSIRGPAAWCGVAGLKPSFGRVSRRGVFPLSWTMDHCGPIARSVEDAAIALQNMAGHDPLDPGSIDHPVPDYRAALDKGVRGLRIGVPRAFFEDQPALAPDARAGIAATLARLRTAGAVVRDVALPDLAQFIACSRVIMAAESFAIHRRDLARRLHDYGEAAAGRFLPGAGIAAADYLDAQRLRASLAAAVSAALRDNDVLVTAISLDTAPSFVSQLGPVSWPLQASPFNVSGHPALSVPVGLGRDGLPLAVQVVGRFFDEAGVLRAGRAIERLTGWDAVPLPSIATP</sequence>
<evidence type="ECO:0000313" key="2">
    <source>
        <dbReference type="EMBL" id="MBO1079473.1"/>
    </source>
</evidence>
<keyword evidence="3" id="KW-1185">Reference proteome</keyword>
<dbReference type="PANTHER" id="PTHR11895">
    <property type="entry name" value="TRANSAMIDASE"/>
    <property type="match status" value="1"/>
</dbReference>
<protein>
    <submittedName>
        <fullName evidence="2">Amidase</fullName>
    </submittedName>
</protein>
<dbReference type="InterPro" id="IPR000120">
    <property type="entry name" value="Amidase"/>
</dbReference>
<comment type="caution">
    <text evidence="2">The sequence shown here is derived from an EMBL/GenBank/DDBJ whole genome shotgun (WGS) entry which is preliminary data.</text>
</comment>
<dbReference type="RefSeq" id="WP_207417056.1">
    <property type="nucleotide sequence ID" value="NZ_CP061177.1"/>
</dbReference>
<name>A0ABS3KS81_9PROT</name>
<dbReference type="SUPFAM" id="SSF75304">
    <property type="entry name" value="Amidase signature (AS) enzymes"/>
    <property type="match status" value="1"/>
</dbReference>
<evidence type="ECO:0000313" key="3">
    <source>
        <dbReference type="Proteomes" id="UP001518989"/>
    </source>
</evidence>
<dbReference type="Pfam" id="PF01425">
    <property type="entry name" value="Amidase"/>
    <property type="match status" value="1"/>
</dbReference>